<dbReference type="InParanoid" id="T1G964"/>
<dbReference type="PROSITE" id="PS00107">
    <property type="entry name" value="PROTEIN_KINASE_ATP"/>
    <property type="match status" value="1"/>
</dbReference>
<reference evidence="10 12" key="2">
    <citation type="journal article" date="2013" name="Nature">
        <title>Insights into bilaterian evolution from three spiralian genomes.</title>
        <authorList>
            <person name="Simakov O."/>
            <person name="Marletaz F."/>
            <person name="Cho S.J."/>
            <person name="Edsinger-Gonzales E."/>
            <person name="Havlak P."/>
            <person name="Hellsten U."/>
            <person name="Kuo D.H."/>
            <person name="Larsson T."/>
            <person name="Lv J."/>
            <person name="Arendt D."/>
            <person name="Savage R."/>
            <person name="Osoegawa K."/>
            <person name="de Jong P."/>
            <person name="Grimwood J."/>
            <person name="Chapman J.A."/>
            <person name="Shapiro H."/>
            <person name="Aerts A."/>
            <person name="Otillar R.P."/>
            <person name="Terry A.Y."/>
            <person name="Boore J.L."/>
            <person name="Grigoriev I.V."/>
            <person name="Lindberg D.R."/>
            <person name="Seaver E.C."/>
            <person name="Weisblat D.A."/>
            <person name="Putnam N.H."/>
            <person name="Rokhsar D.S."/>
        </authorList>
    </citation>
    <scope>NUCLEOTIDE SEQUENCE</scope>
</reference>
<dbReference type="SUPFAM" id="SSF56112">
    <property type="entry name" value="Protein kinase-like (PK-like)"/>
    <property type="match status" value="1"/>
</dbReference>
<dbReference type="GO" id="GO:0005524">
    <property type="term" value="F:ATP binding"/>
    <property type="evidence" value="ECO:0007669"/>
    <property type="project" value="UniProtKB-UniRule"/>
</dbReference>
<proteinExistence type="predicted"/>
<keyword evidence="4 7" id="KW-0547">Nucleotide-binding</keyword>
<evidence type="ECO:0000313" key="11">
    <source>
        <dbReference type="EnsemblMetazoa" id="HelroP95512"/>
    </source>
</evidence>
<dbReference type="GO" id="GO:0000727">
    <property type="term" value="P:double-strand break repair via break-induced replication"/>
    <property type="evidence" value="ECO:0000318"/>
    <property type="project" value="GO_Central"/>
</dbReference>
<dbReference type="InterPro" id="IPR008271">
    <property type="entry name" value="Ser/Thr_kinase_AS"/>
</dbReference>
<dbReference type="AlphaFoldDB" id="T1G964"/>
<evidence type="ECO:0000256" key="5">
    <source>
        <dbReference type="ARBA" id="ARBA00022777"/>
    </source>
</evidence>
<evidence type="ECO:0000256" key="3">
    <source>
        <dbReference type="ARBA" id="ARBA00022679"/>
    </source>
</evidence>
<dbReference type="EC" id="2.7.11.1" evidence="1"/>
<evidence type="ECO:0000259" key="9">
    <source>
        <dbReference type="PROSITE" id="PS50011"/>
    </source>
</evidence>
<evidence type="ECO:0000256" key="7">
    <source>
        <dbReference type="PROSITE-ProRule" id="PRU10141"/>
    </source>
</evidence>
<dbReference type="Gene3D" id="1.10.510.10">
    <property type="entry name" value="Transferase(Phosphotransferase) domain 1"/>
    <property type="match status" value="1"/>
</dbReference>
<protein>
    <recommendedName>
        <fullName evidence="1">non-specific serine/threonine protein kinase</fullName>
        <ecNumber evidence="1">2.7.11.1</ecNumber>
    </recommendedName>
</protein>
<feature type="compositionally biased region" description="Acidic residues" evidence="8">
    <location>
        <begin position="437"/>
        <end position="454"/>
    </location>
</feature>
<dbReference type="OMA" id="QGFTMEK"/>
<dbReference type="InterPro" id="IPR000719">
    <property type="entry name" value="Prot_kinase_dom"/>
</dbReference>
<evidence type="ECO:0000313" key="12">
    <source>
        <dbReference type="Proteomes" id="UP000015101"/>
    </source>
</evidence>
<dbReference type="InterPro" id="IPR011009">
    <property type="entry name" value="Kinase-like_dom_sf"/>
</dbReference>
<dbReference type="GO" id="GO:0005737">
    <property type="term" value="C:cytoplasm"/>
    <property type="evidence" value="ECO:0000318"/>
    <property type="project" value="GO_Central"/>
</dbReference>
<organism evidence="11 12">
    <name type="scientific">Helobdella robusta</name>
    <name type="common">Californian leech</name>
    <dbReference type="NCBI Taxonomy" id="6412"/>
    <lineage>
        <taxon>Eukaryota</taxon>
        <taxon>Metazoa</taxon>
        <taxon>Spiralia</taxon>
        <taxon>Lophotrochozoa</taxon>
        <taxon>Annelida</taxon>
        <taxon>Clitellata</taxon>
        <taxon>Hirudinea</taxon>
        <taxon>Rhynchobdellida</taxon>
        <taxon>Glossiphoniidae</taxon>
        <taxon>Helobdella</taxon>
    </lineage>
</organism>
<evidence type="ECO:0000256" key="8">
    <source>
        <dbReference type="SAM" id="MobiDB-lite"/>
    </source>
</evidence>
<dbReference type="CDD" id="cd14019">
    <property type="entry name" value="STKc_Cdc7"/>
    <property type="match status" value="1"/>
</dbReference>
<reference evidence="11" key="3">
    <citation type="submission" date="2015-06" db="UniProtKB">
        <authorList>
            <consortium name="EnsemblMetazoa"/>
        </authorList>
    </citation>
    <scope>IDENTIFICATION</scope>
</reference>
<dbReference type="FunCoup" id="T1G964">
    <property type="interactions" value="1580"/>
</dbReference>
<dbReference type="GeneID" id="20217611"/>
<dbReference type="OrthoDB" id="10020333at2759"/>
<dbReference type="eggNOG" id="KOG1167">
    <property type="taxonomic scope" value="Eukaryota"/>
</dbReference>
<dbReference type="Proteomes" id="UP000015101">
    <property type="component" value="Unassembled WGS sequence"/>
</dbReference>
<keyword evidence="5" id="KW-0418">Kinase</keyword>
<dbReference type="KEGG" id="hro:HELRODRAFT_95512"/>
<dbReference type="PANTHER" id="PTHR44167:SF23">
    <property type="entry name" value="CDC7 KINASE, ISOFORM A-RELATED"/>
    <property type="match status" value="1"/>
</dbReference>
<dbReference type="PROSITE" id="PS50011">
    <property type="entry name" value="PROTEIN_KINASE_DOM"/>
    <property type="match status" value="1"/>
</dbReference>
<accession>T1G964</accession>
<dbReference type="STRING" id="6412.T1G964"/>
<name>T1G964_HELRO</name>
<dbReference type="EnsemblMetazoa" id="HelroT95512">
    <property type="protein sequence ID" value="HelroP95512"/>
    <property type="gene ID" value="HelroG95512"/>
</dbReference>
<dbReference type="Pfam" id="PF00069">
    <property type="entry name" value="Pkinase"/>
    <property type="match status" value="2"/>
</dbReference>
<dbReference type="SMART" id="SM00220">
    <property type="entry name" value="S_TKc"/>
    <property type="match status" value="1"/>
</dbReference>
<dbReference type="InterPro" id="IPR017441">
    <property type="entry name" value="Protein_kinase_ATP_BS"/>
</dbReference>
<keyword evidence="2" id="KW-0723">Serine/threonine-protein kinase</keyword>
<dbReference type="EMBL" id="AMQM01001430">
    <property type="status" value="NOT_ANNOTATED_CDS"/>
    <property type="molecule type" value="Genomic_DNA"/>
</dbReference>
<feature type="compositionally biased region" description="Low complexity" evidence="8">
    <location>
        <begin position="455"/>
        <end position="477"/>
    </location>
</feature>
<dbReference type="GO" id="GO:0005634">
    <property type="term" value="C:nucleus"/>
    <property type="evidence" value="ECO:0000318"/>
    <property type="project" value="GO_Central"/>
</dbReference>
<reference evidence="12" key="1">
    <citation type="submission" date="2012-12" db="EMBL/GenBank/DDBJ databases">
        <authorList>
            <person name="Hellsten U."/>
            <person name="Grimwood J."/>
            <person name="Chapman J.A."/>
            <person name="Shapiro H."/>
            <person name="Aerts A."/>
            <person name="Otillar R.P."/>
            <person name="Terry A.Y."/>
            <person name="Boore J.L."/>
            <person name="Simakov O."/>
            <person name="Marletaz F."/>
            <person name="Cho S.-J."/>
            <person name="Edsinger-Gonzales E."/>
            <person name="Havlak P."/>
            <person name="Kuo D.-H."/>
            <person name="Larsson T."/>
            <person name="Lv J."/>
            <person name="Arendt D."/>
            <person name="Savage R."/>
            <person name="Osoegawa K."/>
            <person name="de Jong P."/>
            <person name="Lindberg D.R."/>
            <person name="Seaver E.C."/>
            <person name="Weisblat D.A."/>
            <person name="Putnam N.H."/>
            <person name="Grigoriev I.V."/>
            <person name="Rokhsar D.S."/>
        </authorList>
    </citation>
    <scope>NUCLEOTIDE SEQUENCE</scope>
</reference>
<evidence type="ECO:0000256" key="4">
    <source>
        <dbReference type="ARBA" id="ARBA00022741"/>
    </source>
</evidence>
<dbReference type="RefSeq" id="XP_009025269.1">
    <property type="nucleotide sequence ID" value="XM_009027021.1"/>
</dbReference>
<dbReference type="PANTHER" id="PTHR44167">
    <property type="entry name" value="OVARIAN-SPECIFIC SERINE/THREONINE-PROTEIN KINASE LOK-RELATED"/>
    <property type="match status" value="1"/>
</dbReference>
<gene>
    <name evidence="11" type="primary">20217611</name>
    <name evidence="10" type="ORF">HELRODRAFT_95512</name>
</gene>
<keyword evidence="12" id="KW-1185">Reference proteome</keyword>
<dbReference type="GO" id="GO:0004674">
    <property type="term" value="F:protein serine/threonine kinase activity"/>
    <property type="evidence" value="ECO:0000318"/>
    <property type="project" value="GO_Central"/>
</dbReference>
<dbReference type="GO" id="GO:0007165">
    <property type="term" value="P:signal transduction"/>
    <property type="evidence" value="ECO:0000318"/>
    <property type="project" value="GO_Central"/>
</dbReference>
<feature type="binding site" evidence="7">
    <location>
        <position position="90"/>
    </location>
    <ligand>
        <name>ATP</name>
        <dbReference type="ChEBI" id="CHEBI:30616"/>
    </ligand>
</feature>
<sequence>MSSSDTSHRSGKLGNDPDEDENSLKSLHFNNDSNINTLDCSGREIIPQFARYIPNLLNTFDFIKQVGSGTFSLVYLASLKRHPEVKFALKYILPTSHPSRTENELRCLKELGGSDNIIGLTTCVRHLNDVIIVMPHFHHQWFQDYVWDLSAREIQFYMRSLLGALNKIHHSNIIHRDVKPSNFLYNRTEKRFALIDFGLAQKVQTRLHQNKTNEKSSSTRATSSSSSSSLPATTTTITTSVSVNNFNNNNNNINKNNNDDDGADSENEENRPIIKDDFVKKFSKRFHKNYSSLKLALSSSQSDQKQCRCYGKPNVCRICLAKPPQYVARAGTPGFRPPEVLMKYPHQTTAVDTWAAGVIFLSLLCGKNNLIKSPDDMTSLLHITQLVGFQKMKNAASAIGKNFLCSPEHPPNDLKSLCTEIRKSVITARLSRRNRPDEDDDGGGENNDGVDNDNDVNNNNNNNKNTTTTADINNNNNDGTDDVPAVIAANFISALPDSTFELLQSLLDPNPLTRISASSALNHQYFSYSFD</sequence>
<dbReference type="HOGENOM" id="CLU_000288_118_1_1"/>
<feature type="domain" description="Protein kinase" evidence="9">
    <location>
        <begin position="60"/>
        <end position="526"/>
    </location>
</feature>
<keyword evidence="6 7" id="KW-0067">ATP-binding</keyword>
<evidence type="ECO:0000256" key="1">
    <source>
        <dbReference type="ARBA" id="ARBA00012513"/>
    </source>
</evidence>
<dbReference type="CTD" id="20217611"/>
<feature type="region of interest" description="Disordered" evidence="8">
    <location>
        <begin position="207"/>
        <end position="271"/>
    </location>
</feature>
<keyword evidence="3" id="KW-0808">Transferase</keyword>
<evidence type="ECO:0000256" key="6">
    <source>
        <dbReference type="ARBA" id="ARBA00022840"/>
    </source>
</evidence>
<feature type="region of interest" description="Disordered" evidence="8">
    <location>
        <begin position="429"/>
        <end position="477"/>
    </location>
</feature>
<feature type="region of interest" description="Disordered" evidence="8">
    <location>
        <begin position="1"/>
        <end position="26"/>
    </location>
</feature>
<evidence type="ECO:0000256" key="2">
    <source>
        <dbReference type="ARBA" id="ARBA00022527"/>
    </source>
</evidence>
<dbReference type="PROSITE" id="PS00108">
    <property type="entry name" value="PROTEIN_KINASE_ST"/>
    <property type="match status" value="1"/>
</dbReference>
<dbReference type="EMBL" id="KB097495">
    <property type="protein sequence ID" value="ESN96602.1"/>
    <property type="molecule type" value="Genomic_DNA"/>
</dbReference>
<feature type="compositionally biased region" description="Low complexity" evidence="8">
    <location>
        <begin position="216"/>
        <end position="256"/>
    </location>
</feature>
<dbReference type="Gene3D" id="3.30.200.20">
    <property type="entry name" value="Phosphorylase Kinase, domain 1"/>
    <property type="match status" value="1"/>
</dbReference>
<evidence type="ECO:0000313" key="10">
    <source>
        <dbReference type="EMBL" id="ESN96602.1"/>
    </source>
</evidence>